<name>A0A498KZT3_9EURY</name>
<feature type="compositionally biased region" description="Polar residues" evidence="1">
    <location>
        <begin position="25"/>
        <end position="48"/>
    </location>
</feature>
<evidence type="ECO:0000313" key="4">
    <source>
        <dbReference type="Proteomes" id="UP000289691"/>
    </source>
</evidence>
<comment type="caution">
    <text evidence="3">The sequence shown here is derived from an EMBL/GenBank/DDBJ whole genome shotgun (WGS) entry which is preliminary data.</text>
</comment>
<feature type="region of interest" description="Disordered" evidence="1">
    <location>
        <begin position="25"/>
        <end position="61"/>
    </location>
</feature>
<evidence type="ECO:0000259" key="2">
    <source>
        <dbReference type="Pfam" id="PF00188"/>
    </source>
</evidence>
<keyword evidence="4" id="KW-1185">Reference proteome</keyword>
<feature type="domain" description="SCP" evidence="2">
    <location>
        <begin position="95"/>
        <end position="232"/>
    </location>
</feature>
<dbReference type="AlphaFoldDB" id="A0A498KZT3"/>
<dbReference type="OrthoDB" id="241590at2157"/>
<gene>
    <name evidence="3" type="ORF">EAF64_02820</name>
</gene>
<evidence type="ECO:0000313" key="3">
    <source>
        <dbReference type="EMBL" id="RXK51579.1"/>
    </source>
</evidence>
<protein>
    <recommendedName>
        <fullName evidence="2">SCP domain-containing protein</fullName>
    </recommendedName>
</protein>
<dbReference type="InterPro" id="IPR014044">
    <property type="entry name" value="CAP_dom"/>
</dbReference>
<sequence>MKRAIAASILLLTVAVSLPVVADGLQSTPDRLTDTRSGTPPVTTTDPGRTTAPEAVSDSVTVAPARESAAVSAQDEGDGTAPNETALERALATAINDYRDNPIRTDAMDGTLETNTVVAQRLGTLARNHSARMARLNLAAPTAGETTPADHYAAVDLDASCRMRHQYESYLRPLSDLELVTSVDPNGANATVTANAVVDRWFADRASRETLTIRNANHVGTGVATADGIVYVTVALC</sequence>
<dbReference type="Proteomes" id="UP000289691">
    <property type="component" value="Unassembled WGS sequence"/>
</dbReference>
<reference evidence="3 4" key="1">
    <citation type="submission" date="2019-01" db="EMBL/GenBank/DDBJ databases">
        <title>Halorientalis sp. F13-25 a new haloarchaeum isolated from hypersaline water.</title>
        <authorList>
            <person name="Ana D.-V."/>
            <person name="Cristina S.-P."/>
            <person name="Antonio V."/>
        </authorList>
    </citation>
    <scope>NUCLEOTIDE SEQUENCE [LARGE SCALE GENOMIC DNA]</scope>
    <source>
        <strain evidence="3 4">F13-25</strain>
    </source>
</reference>
<accession>A0A498KZT3</accession>
<dbReference type="EMBL" id="RDFA01000001">
    <property type="protein sequence ID" value="RXK51579.1"/>
    <property type="molecule type" value="Genomic_DNA"/>
</dbReference>
<dbReference type="Gene3D" id="3.40.33.10">
    <property type="entry name" value="CAP"/>
    <property type="match status" value="1"/>
</dbReference>
<organism evidence="3 4">
    <name type="scientific">Halorientalis pallida</name>
    <dbReference type="NCBI Taxonomy" id="2479928"/>
    <lineage>
        <taxon>Archaea</taxon>
        <taxon>Methanobacteriati</taxon>
        <taxon>Methanobacteriota</taxon>
        <taxon>Stenosarchaea group</taxon>
        <taxon>Halobacteria</taxon>
        <taxon>Halobacteriales</taxon>
        <taxon>Haloarculaceae</taxon>
        <taxon>Halorientalis</taxon>
    </lineage>
</organism>
<evidence type="ECO:0000256" key="1">
    <source>
        <dbReference type="SAM" id="MobiDB-lite"/>
    </source>
</evidence>
<dbReference type="RefSeq" id="WP_129067442.1">
    <property type="nucleotide sequence ID" value="NZ_RDFA01000001.1"/>
</dbReference>
<dbReference type="Pfam" id="PF00188">
    <property type="entry name" value="CAP"/>
    <property type="match status" value="1"/>
</dbReference>
<dbReference type="InterPro" id="IPR035940">
    <property type="entry name" value="CAP_sf"/>
</dbReference>
<proteinExistence type="predicted"/>